<dbReference type="InParanoid" id="A0A1B6PBT3"/>
<dbReference type="Proteomes" id="UP000000768">
    <property type="component" value="Chromosome 8"/>
</dbReference>
<accession>A0A1B6PBT3</accession>
<sequence length="157" mass="16673">MARRSMGGGGGAAGAVSEVASGSVGPEADGQRPRWWSGQRSWWVPRARGHVWPGPRRTPLDPSQSPLPCANTIPAAWRRSPTPTASRVGERRNGAACGGRSHEAEAAVLVTAALGRWRGAARGRSRGCWEEGPPAGVHICRRGGSIPSRRIARVMER</sequence>
<feature type="compositionally biased region" description="Gly residues" evidence="1">
    <location>
        <begin position="1"/>
        <end position="13"/>
    </location>
</feature>
<evidence type="ECO:0000256" key="1">
    <source>
        <dbReference type="SAM" id="MobiDB-lite"/>
    </source>
</evidence>
<dbReference type="Gramene" id="KXG23162">
    <property type="protein sequence ID" value="KXG23162"/>
    <property type="gene ID" value="SORBI_3008G064200"/>
</dbReference>
<keyword evidence="3" id="KW-1185">Reference proteome</keyword>
<feature type="region of interest" description="Disordered" evidence="1">
    <location>
        <begin position="54"/>
        <end position="99"/>
    </location>
</feature>
<reference evidence="2 3" key="1">
    <citation type="journal article" date="2009" name="Nature">
        <title>The Sorghum bicolor genome and the diversification of grasses.</title>
        <authorList>
            <person name="Paterson A.H."/>
            <person name="Bowers J.E."/>
            <person name="Bruggmann R."/>
            <person name="Dubchak I."/>
            <person name="Grimwood J."/>
            <person name="Gundlach H."/>
            <person name="Haberer G."/>
            <person name="Hellsten U."/>
            <person name="Mitros T."/>
            <person name="Poliakov A."/>
            <person name="Schmutz J."/>
            <person name="Spannagl M."/>
            <person name="Tang H."/>
            <person name="Wang X."/>
            <person name="Wicker T."/>
            <person name="Bharti A.K."/>
            <person name="Chapman J."/>
            <person name="Feltus F.A."/>
            <person name="Gowik U."/>
            <person name="Grigoriev I.V."/>
            <person name="Lyons E."/>
            <person name="Maher C.A."/>
            <person name="Martis M."/>
            <person name="Narechania A."/>
            <person name="Otillar R.P."/>
            <person name="Penning B.W."/>
            <person name="Salamov A.A."/>
            <person name="Wang Y."/>
            <person name="Zhang L."/>
            <person name="Carpita N.C."/>
            <person name="Freeling M."/>
            <person name="Gingle A.R."/>
            <person name="Hash C.T."/>
            <person name="Keller B."/>
            <person name="Klein P."/>
            <person name="Kresovich S."/>
            <person name="McCann M.C."/>
            <person name="Ming R."/>
            <person name="Peterson D.G."/>
            <person name="Mehboob-ur-Rahman"/>
            <person name="Ware D."/>
            <person name="Westhoff P."/>
            <person name="Mayer K.F."/>
            <person name="Messing J."/>
            <person name="Rokhsar D.S."/>
        </authorList>
    </citation>
    <scope>NUCLEOTIDE SEQUENCE [LARGE SCALE GENOMIC DNA]</scope>
    <source>
        <strain evidence="3">cv. BTx623</strain>
    </source>
</reference>
<feature type="region of interest" description="Disordered" evidence="1">
    <location>
        <begin position="1"/>
        <end position="36"/>
    </location>
</feature>
<dbReference type="EMBL" id="CM000767">
    <property type="protein sequence ID" value="KXG23162.1"/>
    <property type="molecule type" value="Genomic_DNA"/>
</dbReference>
<feature type="compositionally biased region" description="Low complexity" evidence="1">
    <location>
        <begin position="14"/>
        <end position="25"/>
    </location>
</feature>
<organism evidence="2 3">
    <name type="scientific">Sorghum bicolor</name>
    <name type="common">Sorghum</name>
    <name type="synonym">Sorghum vulgare</name>
    <dbReference type="NCBI Taxonomy" id="4558"/>
    <lineage>
        <taxon>Eukaryota</taxon>
        <taxon>Viridiplantae</taxon>
        <taxon>Streptophyta</taxon>
        <taxon>Embryophyta</taxon>
        <taxon>Tracheophyta</taxon>
        <taxon>Spermatophyta</taxon>
        <taxon>Magnoliopsida</taxon>
        <taxon>Liliopsida</taxon>
        <taxon>Poales</taxon>
        <taxon>Poaceae</taxon>
        <taxon>PACMAD clade</taxon>
        <taxon>Panicoideae</taxon>
        <taxon>Andropogonodae</taxon>
        <taxon>Andropogoneae</taxon>
        <taxon>Sorghinae</taxon>
        <taxon>Sorghum</taxon>
    </lineage>
</organism>
<reference evidence="3" key="2">
    <citation type="journal article" date="2018" name="Plant J.">
        <title>The Sorghum bicolor reference genome: improved assembly, gene annotations, a transcriptome atlas, and signatures of genome organization.</title>
        <authorList>
            <person name="McCormick R.F."/>
            <person name="Truong S.K."/>
            <person name="Sreedasyam A."/>
            <person name="Jenkins J."/>
            <person name="Shu S."/>
            <person name="Sims D."/>
            <person name="Kennedy M."/>
            <person name="Amirebrahimi M."/>
            <person name="Weers B.D."/>
            <person name="McKinley B."/>
            <person name="Mattison A."/>
            <person name="Morishige D.T."/>
            <person name="Grimwood J."/>
            <person name="Schmutz J."/>
            <person name="Mullet J.E."/>
        </authorList>
    </citation>
    <scope>NUCLEOTIDE SEQUENCE [LARGE SCALE GENOMIC DNA]</scope>
    <source>
        <strain evidence="3">cv. BTx623</strain>
    </source>
</reference>
<evidence type="ECO:0000313" key="2">
    <source>
        <dbReference type="EMBL" id="KXG23162.1"/>
    </source>
</evidence>
<evidence type="ECO:0000313" key="3">
    <source>
        <dbReference type="Proteomes" id="UP000000768"/>
    </source>
</evidence>
<protein>
    <submittedName>
        <fullName evidence="2">Uncharacterized protein</fullName>
    </submittedName>
</protein>
<name>A0A1B6PBT3_SORBI</name>
<proteinExistence type="predicted"/>
<gene>
    <name evidence="2" type="ORF">SORBI_3008G064200</name>
</gene>
<dbReference type="AlphaFoldDB" id="A0A1B6PBT3"/>